<comment type="caution">
    <text evidence="3">The sequence shown here is derived from an EMBL/GenBank/DDBJ whole genome shotgun (WGS) entry which is preliminary data.</text>
</comment>
<evidence type="ECO:0000259" key="1">
    <source>
        <dbReference type="Pfam" id="PF00534"/>
    </source>
</evidence>
<dbReference type="PANTHER" id="PTHR12526">
    <property type="entry name" value="GLYCOSYLTRANSFERASE"/>
    <property type="match status" value="1"/>
</dbReference>
<dbReference type="InterPro" id="IPR028098">
    <property type="entry name" value="Glyco_trans_4-like_N"/>
</dbReference>
<sequence length="412" mass="46688">MMLSGRCKIQNRRQRSKHFCIMKIAHIVCSYPPYYGGMGNVVLQTVQELGKRGHEVEVFTPLYHTLPSTPPEELEPAGKQQVEYARRVTPSITYGNAARIPQVAHELDSFDVVHLHYPFYGTANLVRKWKEHNPYKPLVITYHMDSRSPGWKGLFFTYYNAFWMPKILGSADLLIGSSLEYIEKSDAFDLYTQQKDKWRALPFGVDIERFQPREKPADLFETAGYDITIPTLLFVGGMDKAHYFKGIDVFLKALLRLKKNEYTVQAFLVGDGDLRETYELTAKAYGLSDRVKFLGYVEEELLPYAYNAADLVILPSTTRGEAFGMVLLEAFASGVPVIASDLPGVRSVADEGGVLFPPGDDAALAEAIIEYFADGVDRKQFSTSVRNLAIEKYAWPRIVDDLEDWYMNLVNT</sequence>
<dbReference type="Pfam" id="PF00534">
    <property type="entry name" value="Glycos_transf_1"/>
    <property type="match status" value="1"/>
</dbReference>
<dbReference type="Proteomes" id="UP000231530">
    <property type="component" value="Unassembled WGS sequence"/>
</dbReference>
<evidence type="ECO:0000313" key="4">
    <source>
        <dbReference type="Proteomes" id="UP000231530"/>
    </source>
</evidence>
<accession>A0A2H0TVE4</accession>
<evidence type="ECO:0008006" key="5">
    <source>
        <dbReference type="Google" id="ProtNLM"/>
    </source>
</evidence>
<dbReference type="EMBL" id="PFBY01000040">
    <property type="protein sequence ID" value="PIR76132.1"/>
    <property type="molecule type" value="Genomic_DNA"/>
</dbReference>
<dbReference type="AlphaFoldDB" id="A0A2H0TVE4"/>
<protein>
    <recommendedName>
        <fullName evidence="5">Glycosyltransferase family 1 protein</fullName>
    </recommendedName>
</protein>
<evidence type="ECO:0000259" key="2">
    <source>
        <dbReference type="Pfam" id="PF13439"/>
    </source>
</evidence>
<dbReference type="SUPFAM" id="SSF53756">
    <property type="entry name" value="UDP-Glycosyltransferase/glycogen phosphorylase"/>
    <property type="match status" value="1"/>
</dbReference>
<evidence type="ECO:0000313" key="3">
    <source>
        <dbReference type="EMBL" id="PIR76132.1"/>
    </source>
</evidence>
<dbReference type="Pfam" id="PF13439">
    <property type="entry name" value="Glyco_transf_4"/>
    <property type="match status" value="1"/>
</dbReference>
<name>A0A2H0TVE4_9BACT</name>
<dbReference type="Gene3D" id="3.40.50.2000">
    <property type="entry name" value="Glycogen Phosphorylase B"/>
    <property type="match status" value="2"/>
</dbReference>
<feature type="domain" description="Glycosyl transferase family 1" evidence="1">
    <location>
        <begin position="232"/>
        <end position="386"/>
    </location>
</feature>
<proteinExistence type="predicted"/>
<dbReference type="GO" id="GO:0016757">
    <property type="term" value="F:glycosyltransferase activity"/>
    <property type="evidence" value="ECO:0007669"/>
    <property type="project" value="InterPro"/>
</dbReference>
<dbReference type="CDD" id="cd03801">
    <property type="entry name" value="GT4_PimA-like"/>
    <property type="match status" value="1"/>
</dbReference>
<dbReference type="InterPro" id="IPR001296">
    <property type="entry name" value="Glyco_trans_1"/>
</dbReference>
<organism evidence="3 4">
    <name type="scientific">Candidatus Magasanikbacteria bacterium CG10_big_fil_rev_8_21_14_0_10_42_10</name>
    <dbReference type="NCBI Taxonomy" id="1974649"/>
    <lineage>
        <taxon>Bacteria</taxon>
        <taxon>Candidatus Magasanikiibacteriota</taxon>
    </lineage>
</organism>
<reference evidence="4" key="1">
    <citation type="submission" date="2017-09" db="EMBL/GenBank/DDBJ databases">
        <title>Depth-based differentiation of microbial function through sediment-hosted aquifers and enrichment of novel symbionts in the deep terrestrial subsurface.</title>
        <authorList>
            <person name="Probst A.J."/>
            <person name="Ladd B."/>
            <person name="Jarett J.K."/>
            <person name="Geller-Mcgrath D.E."/>
            <person name="Sieber C.M.K."/>
            <person name="Emerson J.B."/>
            <person name="Anantharaman K."/>
            <person name="Thomas B.C."/>
            <person name="Malmstrom R."/>
            <person name="Stieglmeier M."/>
            <person name="Klingl A."/>
            <person name="Woyke T."/>
            <person name="Ryan C.M."/>
            <person name="Banfield J.F."/>
        </authorList>
    </citation>
    <scope>NUCLEOTIDE SEQUENCE [LARGE SCALE GENOMIC DNA]</scope>
</reference>
<feature type="domain" description="Glycosyltransferase subfamily 4-like N-terminal" evidence="2">
    <location>
        <begin position="35"/>
        <end position="209"/>
    </location>
</feature>
<gene>
    <name evidence="3" type="ORF">COU32_03745</name>
</gene>